<sequence>MTRPVALALGSNQGARARALAAARREIARRLGEPVAVSRLYETDPLGGPPGQGRYLNQVVLLESAAPPEALLAAALAVEAGLGRARGERWGPRTIDIDLLLCGGEEREGAALSLPHPRLHERAFVLAPLAEVLPEWRHPRLGRTARDLLAACDRRGVRVWNGGRSPGGDGAGQRE</sequence>
<evidence type="ECO:0000256" key="4">
    <source>
        <dbReference type="ARBA" id="ARBA00022741"/>
    </source>
</evidence>
<protein>
    <recommendedName>
        <fullName evidence="2">2-amino-4-hydroxy-6-hydroxymethyldihydropteridine diphosphokinase</fullName>
        <ecNumber evidence="2">2.7.6.3</ecNumber>
    </recommendedName>
</protein>
<evidence type="ECO:0000256" key="2">
    <source>
        <dbReference type="ARBA" id="ARBA00013253"/>
    </source>
</evidence>
<keyword evidence="3 9" id="KW-0808">Transferase</keyword>
<reference evidence="9" key="1">
    <citation type="submission" date="2019-03" db="EMBL/GenBank/DDBJ databases">
        <title>Lake Tanganyika Metagenome-Assembled Genomes (MAGs).</title>
        <authorList>
            <person name="Tran P."/>
        </authorList>
    </citation>
    <scope>NUCLEOTIDE SEQUENCE</scope>
    <source>
        <strain evidence="9">M_DeepCast_400m_m2_100</strain>
    </source>
</reference>
<comment type="caution">
    <text evidence="9">The sequence shown here is derived from an EMBL/GenBank/DDBJ whole genome shotgun (WGS) entry which is preliminary data.</text>
</comment>
<proteinExistence type="predicted"/>
<dbReference type="GO" id="GO:0005524">
    <property type="term" value="F:ATP binding"/>
    <property type="evidence" value="ECO:0007669"/>
    <property type="project" value="UniProtKB-KW"/>
</dbReference>
<evidence type="ECO:0000259" key="8">
    <source>
        <dbReference type="PROSITE" id="PS00794"/>
    </source>
</evidence>
<keyword evidence="5" id="KW-0418">Kinase</keyword>
<dbReference type="GO" id="GO:0046656">
    <property type="term" value="P:folic acid biosynthetic process"/>
    <property type="evidence" value="ECO:0007669"/>
    <property type="project" value="UniProtKB-KW"/>
</dbReference>
<dbReference type="PROSITE" id="PS00794">
    <property type="entry name" value="HPPK"/>
    <property type="match status" value="1"/>
</dbReference>
<dbReference type="Gene3D" id="3.30.70.560">
    <property type="entry name" value="7,8-Dihydro-6-hydroxymethylpterin-pyrophosphokinase HPPK"/>
    <property type="match status" value="1"/>
</dbReference>
<organism evidence="9 10">
    <name type="scientific">Eiseniibacteriota bacterium</name>
    <dbReference type="NCBI Taxonomy" id="2212470"/>
    <lineage>
        <taxon>Bacteria</taxon>
        <taxon>Candidatus Eiseniibacteriota</taxon>
    </lineage>
</organism>
<keyword evidence="4" id="KW-0547">Nucleotide-binding</keyword>
<dbReference type="GO" id="GO:0016301">
    <property type="term" value="F:kinase activity"/>
    <property type="evidence" value="ECO:0007669"/>
    <property type="project" value="UniProtKB-KW"/>
</dbReference>
<evidence type="ECO:0000256" key="3">
    <source>
        <dbReference type="ARBA" id="ARBA00022679"/>
    </source>
</evidence>
<dbReference type="Pfam" id="PF01288">
    <property type="entry name" value="HPPK"/>
    <property type="match status" value="1"/>
</dbReference>
<dbReference type="Proteomes" id="UP000748308">
    <property type="component" value="Unassembled WGS sequence"/>
</dbReference>
<gene>
    <name evidence="9" type="primary">folK</name>
    <name evidence="9" type="ORF">FJY75_05490</name>
</gene>
<evidence type="ECO:0000256" key="6">
    <source>
        <dbReference type="ARBA" id="ARBA00022840"/>
    </source>
</evidence>
<dbReference type="SUPFAM" id="SSF55083">
    <property type="entry name" value="6-hydroxymethyl-7,8-dihydropterin pyrophosphokinase, HPPK"/>
    <property type="match status" value="1"/>
</dbReference>
<accession>A0A937X836</accession>
<evidence type="ECO:0000256" key="7">
    <source>
        <dbReference type="ARBA" id="ARBA00022909"/>
    </source>
</evidence>
<dbReference type="CDD" id="cd00483">
    <property type="entry name" value="HPPK"/>
    <property type="match status" value="1"/>
</dbReference>
<keyword evidence="6" id="KW-0067">ATP-binding</keyword>
<dbReference type="EMBL" id="VGIY01000101">
    <property type="protein sequence ID" value="MBM3317285.1"/>
    <property type="molecule type" value="Genomic_DNA"/>
</dbReference>
<name>A0A937X836_UNCEI</name>
<keyword evidence="7" id="KW-0289">Folate biosynthesis</keyword>
<dbReference type="InterPro" id="IPR035907">
    <property type="entry name" value="Hppk_sf"/>
</dbReference>
<dbReference type="EC" id="2.7.6.3" evidence="2"/>
<evidence type="ECO:0000313" key="10">
    <source>
        <dbReference type="Proteomes" id="UP000748308"/>
    </source>
</evidence>
<dbReference type="PANTHER" id="PTHR43071">
    <property type="entry name" value="2-AMINO-4-HYDROXY-6-HYDROXYMETHYLDIHYDROPTERIDINE PYROPHOSPHOKINASE"/>
    <property type="match status" value="1"/>
</dbReference>
<comment type="pathway">
    <text evidence="1">Cofactor biosynthesis; tetrahydrofolate biosynthesis; 2-amino-4-hydroxy-6-hydroxymethyl-7,8-dihydropteridine diphosphate from 7,8-dihydroneopterin triphosphate: step 4/4.</text>
</comment>
<evidence type="ECO:0000256" key="5">
    <source>
        <dbReference type="ARBA" id="ARBA00022777"/>
    </source>
</evidence>
<evidence type="ECO:0000313" key="9">
    <source>
        <dbReference type="EMBL" id="MBM3317285.1"/>
    </source>
</evidence>
<evidence type="ECO:0000256" key="1">
    <source>
        <dbReference type="ARBA" id="ARBA00005051"/>
    </source>
</evidence>
<dbReference type="GO" id="GO:0003848">
    <property type="term" value="F:2-amino-4-hydroxy-6-hydroxymethyldihydropteridine diphosphokinase activity"/>
    <property type="evidence" value="ECO:0007669"/>
    <property type="project" value="UniProtKB-EC"/>
</dbReference>
<dbReference type="AlphaFoldDB" id="A0A937X836"/>
<dbReference type="InterPro" id="IPR000550">
    <property type="entry name" value="Hppk"/>
</dbReference>
<dbReference type="PANTHER" id="PTHR43071:SF1">
    <property type="entry name" value="2-AMINO-4-HYDROXY-6-HYDROXYMETHYLDIHYDROPTERIDINE PYROPHOSPHOKINASE"/>
    <property type="match status" value="1"/>
</dbReference>
<feature type="domain" description="7,8-dihydro-6-hydroxymethylpterin-pyrophosphokinase" evidence="8">
    <location>
        <begin position="89"/>
        <end position="100"/>
    </location>
</feature>
<dbReference type="NCBIfam" id="TIGR01498">
    <property type="entry name" value="folK"/>
    <property type="match status" value="1"/>
</dbReference>